<dbReference type="EMBL" id="IACK01101945">
    <property type="protein sequence ID" value="LAA84453.1"/>
    <property type="molecule type" value="Transcribed_RNA"/>
</dbReference>
<organism evidence="1">
    <name type="scientific">Micrurus lemniscatus lemniscatus</name>
    <dbReference type="NCBI Taxonomy" id="129467"/>
    <lineage>
        <taxon>Eukaryota</taxon>
        <taxon>Metazoa</taxon>
        <taxon>Chordata</taxon>
        <taxon>Craniata</taxon>
        <taxon>Vertebrata</taxon>
        <taxon>Euteleostomi</taxon>
        <taxon>Lepidosauria</taxon>
        <taxon>Squamata</taxon>
        <taxon>Bifurcata</taxon>
        <taxon>Unidentata</taxon>
        <taxon>Episquamata</taxon>
        <taxon>Toxicofera</taxon>
        <taxon>Serpentes</taxon>
        <taxon>Colubroidea</taxon>
        <taxon>Elapidae</taxon>
        <taxon>Elapinae</taxon>
        <taxon>Micrurus</taxon>
    </lineage>
</organism>
<proteinExistence type="predicted"/>
<evidence type="ECO:0000313" key="1">
    <source>
        <dbReference type="EMBL" id="LAA84453.1"/>
    </source>
</evidence>
<name>A0A2D4IJS4_MICLE</name>
<accession>A0A2D4IJS4</accession>
<dbReference type="EMBL" id="IACK01101946">
    <property type="protein sequence ID" value="LAA84454.1"/>
    <property type="molecule type" value="Transcribed_RNA"/>
</dbReference>
<dbReference type="AlphaFoldDB" id="A0A2D4IJS4"/>
<sequence length="102" mass="11453">MYLSLFSSLTPTPMILSPITKHAVNLYCQYNLCPKRLSKFLLLSGKHWFHREGGGIQGNVLYEISLLVSMKDERVGTNSQFFQKAEQAQAGIINNPPPTCHS</sequence>
<reference evidence="1" key="2">
    <citation type="submission" date="2017-11" db="EMBL/GenBank/DDBJ databases">
        <title>Coralsnake Venomics: Analyses of Venom Gland Transcriptomes and Proteomes of Six Brazilian Taxa.</title>
        <authorList>
            <person name="Aird S.D."/>
            <person name="Jorge da Silva N."/>
            <person name="Qiu L."/>
            <person name="Villar-Briones A."/>
            <person name="Aparecida-Saddi V."/>
            <person name="Campos-Telles M.P."/>
            <person name="Grau M."/>
            <person name="Mikheyev A.S."/>
        </authorList>
    </citation>
    <scope>NUCLEOTIDE SEQUENCE</scope>
    <source>
        <tissue evidence="1">Venom_gland</tissue>
    </source>
</reference>
<protein>
    <submittedName>
        <fullName evidence="1">Uncharacterized protein</fullName>
    </submittedName>
</protein>
<reference evidence="1" key="1">
    <citation type="submission" date="2017-07" db="EMBL/GenBank/DDBJ databases">
        <authorList>
            <person name="Mikheyev A."/>
            <person name="Grau M."/>
        </authorList>
    </citation>
    <scope>NUCLEOTIDE SEQUENCE</scope>
    <source>
        <tissue evidence="1">Venom_gland</tissue>
    </source>
</reference>